<feature type="region of interest" description="Disordered" evidence="1">
    <location>
        <begin position="1"/>
        <end position="23"/>
    </location>
</feature>
<dbReference type="Proteomes" id="UP001519924">
    <property type="component" value="Unassembled WGS sequence"/>
</dbReference>
<feature type="domain" description="Co-chaperone DjlA N-terminal" evidence="2">
    <location>
        <begin position="34"/>
        <end position="144"/>
    </location>
</feature>
<dbReference type="InterPro" id="IPR029024">
    <property type="entry name" value="TerB-like"/>
</dbReference>
<dbReference type="InterPro" id="IPR007791">
    <property type="entry name" value="DjlA_N"/>
</dbReference>
<feature type="compositionally biased region" description="Basic and acidic residues" evidence="1">
    <location>
        <begin position="10"/>
        <end position="22"/>
    </location>
</feature>
<comment type="caution">
    <text evidence="3">The sequence shown here is derived from an EMBL/GenBank/DDBJ whole genome shotgun (WGS) entry which is preliminary data.</text>
</comment>
<evidence type="ECO:0000256" key="1">
    <source>
        <dbReference type="SAM" id="MobiDB-lite"/>
    </source>
</evidence>
<dbReference type="EMBL" id="JAHZUY010000027">
    <property type="protein sequence ID" value="MBW8270018.1"/>
    <property type="molecule type" value="Genomic_DNA"/>
</dbReference>
<dbReference type="CDD" id="cd07176">
    <property type="entry name" value="terB"/>
    <property type="match status" value="1"/>
</dbReference>
<dbReference type="Pfam" id="PF05099">
    <property type="entry name" value="TerB"/>
    <property type="match status" value="1"/>
</dbReference>
<evidence type="ECO:0000313" key="4">
    <source>
        <dbReference type="Proteomes" id="UP001519924"/>
    </source>
</evidence>
<accession>A0ABS7F329</accession>
<reference evidence="3 4" key="1">
    <citation type="submission" date="2021-08" db="EMBL/GenBank/DDBJ databases">
        <title>Caldovatus sediminis gen. nov., sp. nov., a moderately thermophilic bacterium isolated from a hot spring.</title>
        <authorList>
            <person name="Hu C.-J."/>
            <person name="Li W.-J."/>
            <person name="Xian W.-D."/>
        </authorList>
    </citation>
    <scope>NUCLEOTIDE SEQUENCE [LARGE SCALE GENOMIC DNA]</scope>
    <source>
        <strain evidence="3 4">SYSU G05006</strain>
    </source>
</reference>
<dbReference type="RefSeq" id="WP_220117765.1">
    <property type="nucleotide sequence ID" value="NZ_JAHZUY010000027.1"/>
</dbReference>
<evidence type="ECO:0000259" key="2">
    <source>
        <dbReference type="Pfam" id="PF05099"/>
    </source>
</evidence>
<proteinExistence type="predicted"/>
<gene>
    <name evidence="3" type="ORF">K1J50_11020</name>
</gene>
<dbReference type="Gene3D" id="1.10.3680.10">
    <property type="entry name" value="TerB-like"/>
    <property type="match status" value="1"/>
</dbReference>
<name>A0ABS7F329_9PROT</name>
<keyword evidence="4" id="KW-1185">Reference proteome</keyword>
<organism evidence="3 4">
    <name type="scientific">Caldovatus aquaticus</name>
    <dbReference type="NCBI Taxonomy" id="2865671"/>
    <lineage>
        <taxon>Bacteria</taxon>
        <taxon>Pseudomonadati</taxon>
        <taxon>Pseudomonadota</taxon>
        <taxon>Alphaproteobacteria</taxon>
        <taxon>Acetobacterales</taxon>
        <taxon>Roseomonadaceae</taxon>
        <taxon>Caldovatus</taxon>
    </lineage>
</organism>
<evidence type="ECO:0000313" key="3">
    <source>
        <dbReference type="EMBL" id="MBW8270018.1"/>
    </source>
</evidence>
<protein>
    <submittedName>
        <fullName evidence="3">Tellurite resistance TerB family protein</fullName>
    </submittedName>
</protein>
<dbReference type="SUPFAM" id="SSF158682">
    <property type="entry name" value="TerB-like"/>
    <property type="match status" value="1"/>
</dbReference>
<sequence>MRSASLAPADRSDAGRREEDGAAGRTVRRFNAQEALICAMVLMAASDRSMSDAELAMMARMVQELPVFADFNAAEIEVVTETVLRLLDETDGLDRACTMIREALPARLRETAYLLACEVAAADGDATQEELRFLQDLRIALDLDRLVAGAIERAARARYQVI</sequence>